<reference evidence="2" key="1">
    <citation type="journal article" date="2019" name="Int. J. Syst. Evol. Microbiol.">
        <title>The Global Catalogue of Microorganisms (GCM) 10K type strain sequencing project: providing services to taxonomists for standard genome sequencing and annotation.</title>
        <authorList>
            <consortium name="The Broad Institute Genomics Platform"/>
            <consortium name="The Broad Institute Genome Sequencing Center for Infectious Disease"/>
            <person name="Wu L."/>
            <person name="Ma J."/>
        </authorList>
    </citation>
    <scope>NUCLEOTIDE SEQUENCE [LARGE SCALE GENOMIC DNA]</scope>
    <source>
        <strain evidence="2">JCM 17979</strain>
    </source>
</reference>
<keyword evidence="2" id="KW-1185">Reference proteome</keyword>
<evidence type="ECO:0000313" key="2">
    <source>
        <dbReference type="Proteomes" id="UP001500928"/>
    </source>
</evidence>
<proteinExistence type="predicted"/>
<organism evidence="1 2">
    <name type="scientific">Actinomycetospora chlora</name>
    <dbReference type="NCBI Taxonomy" id="663608"/>
    <lineage>
        <taxon>Bacteria</taxon>
        <taxon>Bacillati</taxon>
        <taxon>Actinomycetota</taxon>
        <taxon>Actinomycetes</taxon>
        <taxon>Pseudonocardiales</taxon>
        <taxon>Pseudonocardiaceae</taxon>
        <taxon>Actinomycetospora</taxon>
    </lineage>
</organism>
<dbReference type="RefSeq" id="WP_345419780.1">
    <property type="nucleotide sequence ID" value="NZ_BAABHO010000038.1"/>
</dbReference>
<name>A0ABP9BUS7_9PSEU</name>
<gene>
    <name evidence="1" type="ORF">GCM10023200_42080</name>
</gene>
<dbReference type="EMBL" id="BAABHO010000038">
    <property type="protein sequence ID" value="GAA4800843.1"/>
    <property type="molecule type" value="Genomic_DNA"/>
</dbReference>
<sequence>MEMDMYALAESDKRVHISGNTYFYEGATEDTSDLDDSKSVDFMVPRHNSSYPGPFVMAVQMRNVETVGSDDLATVTFSFYNKVGDDD</sequence>
<comment type="caution">
    <text evidence="1">The sequence shown here is derived from an EMBL/GenBank/DDBJ whole genome shotgun (WGS) entry which is preliminary data.</text>
</comment>
<accession>A0ABP9BUS7</accession>
<evidence type="ECO:0000313" key="1">
    <source>
        <dbReference type="EMBL" id="GAA4800843.1"/>
    </source>
</evidence>
<dbReference type="Proteomes" id="UP001500928">
    <property type="component" value="Unassembled WGS sequence"/>
</dbReference>
<protein>
    <submittedName>
        <fullName evidence="1">Uncharacterized protein</fullName>
    </submittedName>
</protein>